<comment type="caution">
    <text evidence="3">The sequence shown here is derived from an EMBL/GenBank/DDBJ whole genome shotgun (WGS) entry which is preliminary data.</text>
</comment>
<dbReference type="Pfam" id="PF10453">
    <property type="entry name" value="NUFIP1"/>
    <property type="match status" value="1"/>
</dbReference>
<feature type="region of interest" description="Disordered" evidence="1">
    <location>
        <begin position="58"/>
        <end position="123"/>
    </location>
</feature>
<dbReference type="InParanoid" id="G4TRG6"/>
<gene>
    <name evidence="3" type="ORF">PIIN_07862</name>
</gene>
<keyword evidence="4" id="KW-1185">Reference proteome</keyword>
<protein>
    <recommendedName>
        <fullName evidence="2">FMR1-interacting protein 1 conserved domain-containing protein</fullName>
    </recommendedName>
</protein>
<dbReference type="OMA" id="YNPFAQR"/>
<evidence type="ECO:0000313" key="4">
    <source>
        <dbReference type="Proteomes" id="UP000007148"/>
    </source>
</evidence>
<evidence type="ECO:0000256" key="1">
    <source>
        <dbReference type="SAM" id="MobiDB-lite"/>
    </source>
</evidence>
<dbReference type="eggNOG" id="ENOG502S5GS">
    <property type="taxonomic scope" value="Eukaryota"/>
</dbReference>
<dbReference type="HOGENOM" id="CLU_024455_0_0_1"/>
<evidence type="ECO:0000259" key="2">
    <source>
        <dbReference type="Pfam" id="PF10453"/>
    </source>
</evidence>
<dbReference type="GO" id="GO:0003723">
    <property type="term" value="F:RNA binding"/>
    <property type="evidence" value="ECO:0007669"/>
    <property type="project" value="InterPro"/>
</dbReference>
<dbReference type="STRING" id="1109443.G4TRG6"/>
<proteinExistence type="predicted"/>
<dbReference type="GO" id="GO:0005634">
    <property type="term" value="C:nucleus"/>
    <property type="evidence" value="ECO:0007669"/>
    <property type="project" value="TreeGrafter"/>
</dbReference>
<accession>G4TRG6</accession>
<feature type="compositionally biased region" description="Basic residues" evidence="1">
    <location>
        <begin position="96"/>
        <end position="106"/>
    </location>
</feature>
<dbReference type="OrthoDB" id="273070at2759"/>
<sequence>MDRHLIFPPGYKPTKGPPDADVGPNVTVPGTGIALNTPEAIDAWIAERKRNWPTAARIAEKQKRRAEAIERGELEPSRKRMRPNDEPEIASLRSGRNIRSRGRGRSRGWGPSTSTNFQQAQSRVAGKVISLEDSDGETDSSSNSDVDPVRDAISSKLALAQVESDGDAQVETVDANELHQDPITKSFRRPPTKEPPRRAHNPLVDRPSFLRKLLLPEIRHTVSNLSQAIRFIVDNDMFEGVEIEPGEGERMLISELTHEAGTTVSNQNQSNS</sequence>
<organism evidence="3 4">
    <name type="scientific">Serendipita indica (strain DSM 11827)</name>
    <name type="common">Root endophyte fungus</name>
    <name type="synonym">Piriformospora indica</name>
    <dbReference type="NCBI Taxonomy" id="1109443"/>
    <lineage>
        <taxon>Eukaryota</taxon>
        <taxon>Fungi</taxon>
        <taxon>Dikarya</taxon>
        <taxon>Basidiomycota</taxon>
        <taxon>Agaricomycotina</taxon>
        <taxon>Agaricomycetes</taxon>
        <taxon>Sebacinales</taxon>
        <taxon>Serendipitaceae</taxon>
        <taxon>Serendipita</taxon>
    </lineage>
</organism>
<dbReference type="Proteomes" id="UP000007148">
    <property type="component" value="Unassembled WGS sequence"/>
</dbReference>
<dbReference type="EMBL" id="CAFZ01000262">
    <property type="protein sequence ID" value="CCA73909.1"/>
    <property type="molecule type" value="Genomic_DNA"/>
</dbReference>
<feature type="region of interest" description="Disordered" evidence="1">
    <location>
        <begin position="1"/>
        <end position="25"/>
    </location>
</feature>
<reference evidence="3 4" key="1">
    <citation type="journal article" date="2011" name="PLoS Pathog.">
        <title>Endophytic Life Strategies Decoded by Genome and Transcriptome Analyses of the Mutualistic Root Symbiont Piriformospora indica.</title>
        <authorList>
            <person name="Zuccaro A."/>
            <person name="Lahrmann U."/>
            <person name="Guldener U."/>
            <person name="Langen G."/>
            <person name="Pfiffi S."/>
            <person name="Biedenkopf D."/>
            <person name="Wong P."/>
            <person name="Samans B."/>
            <person name="Grimm C."/>
            <person name="Basiewicz M."/>
            <person name="Murat C."/>
            <person name="Martin F."/>
            <person name="Kogel K.H."/>
        </authorList>
    </citation>
    <scope>NUCLEOTIDE SEQUENCE [LARGE SCALE GENOMIC DNA]</scope>
    <source>
        <strain evidence="3 4">DSM 11827</strain>
    </source>
</reference>
<dbReference type="InterPro" id="IPR039136">
    <property type="entry name" value="NUFIP1-like"/>
</dbReference>
<dbReference type="AlphaFoldDB" id="G4TRG6"/>
<evidence type="ECO:0000313" key="3">
    <source>
        <dbReference type="EMBL" id="CCA73909.1"/>
    </source>
</evidence>
<dbReference type="PANTHER" id="PTHR13309">
    <property type="entry name" value="NUCLEAR FRAGILE X MENTAL RETARDATION PROTEIN INTERACTING PROTEIN 1"/>
    <property type="match status" value="1"/>
</dbReference>
<dbReference type="InterPro" id="IPR019496">
    <property type="entry name" value="NUFIP1_cons_dom"/>
</dbReference>
<name>G4TRG6_SERID</name>
<feature type="domain" description="FMR1-interacting protein 1 conserved" evidence="2">
    <location>
        <begin position="24"/>
        <end position="73"/>
    </location>
</feature>
<dbReference type="PANTHER" id="PTHR13309:SF0">
    <property type="entry name" value="FMR1-INTERACTING PROTEIN NUFIP1"/>
    <property type="match status" value="1"/>
</dbReference>
<feature type="compositionally biased region" description="Basic and acidic residues" evidence="1">
    <location>
        <begin position="58"/>
        <end position="85"/>
    </location>
</feature>
<feature type="region of interest" description="Disordered" evidence="1">
    <location>
        <begin position="176"/>
        <end position="203"/>
    </location>
</feature>
<dbReference type="GO" id="GO:0000492">
    <property type="term" value="P:box C/D snoRNP assembly"/>
    <property type="evidence" value="ECO:0007669"/>
    <property type="project" value="TreeGrafter"/>
</dbReference>